<feature type="domain" description="HMA" evidence="2">
    <location>
        <begin position="40"/>
        <end position="74"/>
    </location>
</feature>
<evidence type="ECO:0000259" key="2">
    <source>
        <dbReference type="Pfam" id="PF00403"/>
    </source>
</evidence>
<evidence type="ECO:0000313" key="3">
    <source>
        <dbReference type="Proteomes" id="UP000694930"/>
    </source>
</evidence>
<dbReference type="Proteomes" id="UP000694930">
    <property type="component" value="Chromosome 12"/>
</dbReference>
<dbReference type="SUPFAM" id="SSF55008">
    <property type="entry name" value="HMA, heavy metal-associated domain"/>
    <property type="match status" value="1"/>
</dbReference>
<dbReference type="GeneID" id="107005610"/>
<proteinExistence type="predicted"/>
<accession>A0ABM1V065</accession>
<name>A0ABM1V065_SOLPN</name>
<dbReference type="InterPro" id="IPR036163">
    <property type="entry name" value="HMA_dom_sf"/>
</dbReference>
<reference evidence="3" key="1">
    <citation type="journal article" date="2014" name="Nat. Genet.">
        <title>The genome of the stress-tolerant wild tomato species Solanum pennellii.</title>
        <authorList>
            <person name="Bolger A."/>
            <person name="Scossa F."/>
            <person name="Bolger M.E."/>
            <person name="Lanz C."/>
            <person name="Maumus F."/>
            <person name="Tohge T."/>
            <person name="Quesneville H."/>
            <person name="Alseekh S."/>
            <person name="Sorensen I."/>
            <person name="Lichtenstein G."/>
            <person name="Fich E.A."/>
            <person name="Conte M."/>
            <person name="Keller H."/>
            <person name="Schneeberger K."/>
            <person name="Schwacke R."/>
            <person name="Ofner I."/>
            <person name="Vrebalov J."/>
            <person name="Xu Y."/>
            <person name="Osorio S."/>
            <person name="Aflitos S.A."/>
            <person name="Schijlen E."/>
            <person name="Jimenez-Gomez J.M."/>
            <person name="Ryngajllo M."/>
            <person name="Kimura S."/>
            <person name="Kumar R."/>
            <person name="Koenig D."/>
            <person name="Headland L.R."/>
            <person name="Maloof J.N."/>
            <person name="Sinha N."/>
            <person name="van Ham R.C."/>
            <person name="Lankhorst R.K."/>
            <person name="Mao L."/>
            <person name="Vogel A."/>
            <person name="Arsova B."/>
            <person name="Panstruga R."/>
            <person name="Fei Z."/>
            <person name="Rose J.K."/>
            <person name="Zamir D."/>
            <person name="Carrari F."/>
            <person name="Giovannoni J.J."/>
            <person name="Weigel D."/>
            <person name="Usadel B."/>
            <person name="Fernie A.R."/>
        </authorList>
    </citation>
    <scope>NUCLEOTIDE SEQUENCE [LARGE SCALE GENOMIC DNA]</scope>
    <source>
        <strain evidence="3">cv. LA0716</strain>
    </source>
</reference>
<organism evidence="3 4">
    <name type="scientific">Solanum pennellii</name>
    <name type="common">Tomato</name>
    <name type="synonym">Lycopersicon pennellii</name>
    <dbReference type="NCBI Taxonomy" id="28526"/>
    <lineage>
        <taxon>Eukaryota</taxon>
        <taxon>Viridiplantae</taxon>
        <taxon>Streptophyta</taxon>
        <taxon>Embryophyta</taxon>
        <taxon>Tracheophyta</taxon>
        <taxon>Spermatophyta</taxon>
        <taxon>Magnoliopsida</taxon>
        <taxon>eudicotyledons</taxon>
        <taxon>Gunneridae</taxon>
        <taxon>Pentapetalae</taxon>
        <taxon>asterids</taxon>
        <taxon>lamiids</taxon>
        <taxon>Solanales</taxon>
        <taxon>Solanaceae</taxon>
        <taxon>Solanoideae</taxon>
        <taxon>Solaneae</taxon>
        <taxon>Solanum</taxon>
        <taxon>Solanum subgen. Lycopersicon</taxon>
    </lineage>
</organism>
<evidence type="ECO:0000313" key="4">
    <source>
        <dbReference type="RefSeq" id="XP_027769133.1"/>
    </source>
</evidence>
<gene>
    <name evidence="4" type="primary">LOC107005610</name>
</gene>
<dbReference type="Gene3D" id="3.30.70.100">
    <property type="match status" value="1"/>
</dbReference>
<sequence length="81" mass="9194">MWFCMCNVYHSCSGYNLGVASKRCNFSINKNIQEVILDADLRCTHCQNRVSSVISNVEDVESIVVHVLEKKVTLIRKSTSK</sequence>
<comment type="subcellular location">
    <subcellularLocation>
        <location evidence="1">Membrane</location>
        <topology evidence="1">Peripheral membrane protein</topology>
    </subcellularLocation>
</comment>
<protein>
    <submittedName>
        <fullName evidence="4">Uncharacterized protein LOC107005610 isoform X2</fullName>
    </submittedName>
</protein>
<dbReference type="Pfam" id="PF00403">
    <property type="entry name" value="HMA"/>
    <property type="match status" value="1"/>
</dbReference>
<evidence type="ECO:0000256" key="1">
    <source>
        <dbReference type="ARBA" id="ARBA00004170"/>
    </source>
</evidence>
<dbReference type="RefSeq" id="XP_027769133.1">
    <property type="nucleotide sequence ID" value="XM_027913332.1"/>
</dbReference>
<reference evidence="4" key="2">
    <citation type="submission" date="2025-08" db="UniProtKB">
        <authorList>
            <consortium name="RefSeq"/>
        </authorList>
    </citation>
    <scope>IDENTIFICATION</scope>
</reference>
<dbReference type="InterPro" id="IPR006121">
    <property type="entry name" value="HMA_dom"/>
</dbReference>
<keyword evidence="3" id="KW-1185">Reference proteome</keyword>